<sequence>MGGKRTPKGRLRVEARTGPESYLDGYEKILTDAAGTGRRPDRSQIGARRASGEQAAEAGLSLRSCVAAHLAATRRHWPAGRTSPADADRVLGAAEQAIDAFAEGYERAQRLAARQEEADRREFVDDLLHGRSHLGRLAERAERFGLLLSHAYAVAVAEGAEPYDDFHAVTRQVAAALVGRFGSRNILIATKDGRIICIAPGDQTDVLTYFAKQAYATVPAGGRIAIGRAKGGGGGVAHSYEEALSTLELAARMGFDEPVLKASDLLVFPVLARDRQALADLVHTTLGPLRRARGGAVPLLETLTAYFDAGCVSAEAARTLSLSVRALTYRLRRIHVLTGCDPADPAQRYTLQTAVIGARLLDWPARS</sequence>
<reference evidence="5 6" key="1">
    <citation type="journal article" date="2015" name="Antonie Van Leeuwenhoek">
        <title>Streptomyces klenkii sp. nov., isolated from deep marine sediment.</title>
        <authorList>
            <person name="Veyisoglu A."/>
            <person name="Sahin N."/>
        </authorList>
    </citation>
    <scope>NUCLEOTIDE SEQUENCE [LARGE SCALE GENOMIC DNA]</scope>
    <source>
        <strain evidence="5 6">KCTC 29202</strain>
    </source>
</reference>
<dbReference type="Pfam" id="PF13556">
    <property type="entry name" value="HTH_30"/>
    <property type="match status" value="1"/>
</dbReference>
<dbReference type="EMBL" id="RBAM01000020">
    <property type="protein sequence ID" value="RKN62810.1"/>
    <property type="molecule type" value="Genomic_DNA"/>
</dbReference>
<evidence type="ECO:0000259" key="4">
    <source>
        <dbReference type="Pfam" id="PF17853"/>
    </source>
</evidence>
<feature type="domain" description="PucR C-terminal helix-turn-helix" evidence="3">
    <location>
        <begin position="299"/>
        <end position="355"/>
    </location>
</feature>
<evidence type="ECO:0000256" key="2">
    <source>
        <dbReference type="SAM" id="MobiDB-lite"/>
    </source>
</evidence>
<organism evidence="5 6">
    <name type="scientific">Streptomyces klenkii</name>
    <dbReference type="NCBI Taxonomy" id="1420899"/>
    <lineage>
        <taxon>Bacteria</taxon>
        <taxon>Bacillati</taxon>
        <taxon>Actinomycetota</taxon>
        <taxon>Actinomycetes</taxon>
        <taxon>Kitasatosporales</taxon>
        <taxon>Streptomycetaceae</taxon>
        <taxon>Streptomyces</taxon>
    </lineage>
</organism>
<evidence type="ECO:0000259" key="3">
    <source>
        <dbReference type="Pfam" id="PF13556"/>
    </source>
</evidence>
<dbReference type="PANTHER" id="PTHR33744">
    <property type="entry name" value="CARBOHYDRATE DIACID REGULATOR"/>
    <property type="match status" value="1"/>
</dbReference>
<protein>
    <submittedName>
        <fullName evidence="5">PucR family transcriptional regulator</fullName>
    </submittedName>
</protein>
<dbReference type="InterPro" id="IPR041522">
    <property type="entry name" value="CdaR_GGDEF"/>
</dbReference>
<accession>A0A3B0AP67</accession>
<dbReference type="Gene3D" id="1.10.10.2840">
    <property type="entry name" value="PucR C-terminal helix-turn-helix domain"/>
    <property type="match status" value="1"/>
</dbReference>
<dbReference type="InterPro" id="IPR051448">
    <property type="entry name" value="CdaR-like_regulators"/>
</dbReference>
<comment type="similarity">
    <text evidence="1">Belongs to the CdaR family.</text>
</comment>
<feature type="region of interest" description="Disordered" evidence="2">
    <location>
        <begin position="31"/>
        <end position="52"/>
    </location>
</feature>
<dbReference type="AlphaFoldDB" id="A0A3B0AP67"/>
<evidence type="ECO:0000313" key="5">
    <source>
        <dbReference type="EMBL" id="RKN62810.1"/>
    </source>
</evidence>
<comment type="caution">
    <text evidence="5">The sequence shown here is derived from an EMBL/GenBank/DDBJ whole genome shotgun (WGS) entry which is preliminary data.</text>
</comment>
<evidence type="ECO:0000313" key="6">
    <source>
        <dbReference type="Proteomes" id="UP000270343"/>
    </source>
</evidence>
<dbReference type="Pfam" id="PF17853">
    <property type="entry name" value="GGDEF_2"/>
    <property type="match status" value="1"/>
</dbReference>
<gene>
    <name evidence="5" type="ORF">D7231_30695</name>
</gene>
<dbReference type="Proteomes" id="UP000270343">
    <property type="component" value="Unassembled WGS sequence"/>
</dbReference>
<keyword evidence="6" id="KW-1185">Reference proteome</keyword>
<dbReference type="OrthoDB" id="5241664at2"/>
<dbReference type="InterPro" id="IPR025736">
    <property type="entry name" value="PucR_C-HTH_dom"/>
</dbReference>
<dbReference type="PANTHER" id="PTHR33744:SF1">
    <property type="entry name" value="DNA-BINDING TRANSCRIPTIONAL ACTIVATOR ADER"/>
    <property type="match status" value="1"/>
</dbReference>
<feature type="domain" description="CdaR GGDEF-like" evidence="4">
    <location>
        <begin position="130"/>
        <end position="249"/>
    </location>
</feature>
<proteinExistence type="inferred from homology"/>
<dbReference type="InterPro" id="IPR042070">
    <property type="entry name" value="PucR_C-HTH_sf"/>
</dbReference>
<evidence type="ECO:0000256" key="1">
    <source>
        <dbReference type="ARBA" id="ARBA00006754"/>
    </source>
</evidence>
<name>A0A3B0AP67_9ACTN</name>